<dbReference type="EMBL" id="JACOFZ010000016">
    <property type="protein sequence ID" value="MBC3883435.1"/>
    <property type="molecule type" value="Genomic_DNA"/>
</dbReference>
<evidence type="ECO:0000313" key="2">
    <source>
        <dbReference type="Proteomes" id="UP000627446"/>
    </source>
</evidence>
<name>A0A923HPT0_9BURK</name>
<reference evidence="1" key="1">
    <citation type="submission" date="2020-08" db="EMBL/GenBank/DDBJ databases">
        <title>Novel species isolated from subtropical streams in China.</title>
        <authorList>
            <person name="Lu H."/>
        </authorList>
    </citation>
    <scope>NUCLEOTIDE SEQUENCE</scope>
    <source>
        <strain evidence="1">LX22W</strain>
    </source>
</reference>
<organism evidence="1 2">
    <name type="scientific">Undibacterium nitidum</name>
    <dbReference type="NCBI Taxonomy" id="2762298"/>
    <lineage>
        <taxon>Bacteria</taxon>
        <taxon>Pseudomonadati</taxon>
        <taxon>Pseudomonadota</taxon>
        <taxon>Betaproteobacteria</taxon>
        <taxon>Burkholderiales</taxon>
        <taxon>Oxalobacteraceae</taxon>
        <taxon>Undibacterium</taxon>
    </lineage>
</organism>
<proteinExistence type="predicted"/>
<comment type="caution">
    <text evidence="1">The sequence shown here is derived from an EMBL/GenBank/DDBJ whole genome shotgun (WGS) entry which is preliminary data.</text>
</comment>
<dbReference type="Proteomes" id="UP000627446">
    <property type="component" value="Unassembled WGS sequence"/>
</dbReference>
<dbReference type="RefSeq" id="WP_186918057.1">
    <property type="nucleotide sequence ID" value="NZ_JACOFZ010000016.1"/>
</dbReference>
<gene>
    <name evidence="1" type="ORF">H8K36_18750</name>
</gene>
<protein>
    <submittedName>
        <fullName evidence="1">Uncharacterized protein</fullName>
    </submittedName>
</protein>
<accession>A0A923HPT0</accession>
<sequence>MSSFMLPKGTVVKFGTISTSLYQYFRDGIPAYVTREGSELASPEASTEKGIFVGELMAYFSACAAFGGRTSQVHDANQIVLSRFIELVKFAVGEKPELPGLQSVADQIGLPVVLEIELQEACEVIADPHFEPTGGAEKSWNYWRSVILKRPAGIPSFWIKKCHFPRLLDFRDLGTGRHQRIVEQTSDAALLVGGLMQSWHKDAPGDLLLAFKKQNGRTNFSQSFAWNASSLEQFFNLNSMLDPATRILNQMTIWQDVDLLAKKQGIPLE</sequence>
<keyword evidence="2" id="KW-1185">Reference proteome</keyword>
<evidence type="ECO:0000313" key="1">
    <source>
        <dbReference type="EMBL" id="MBC3883435.1"/>
    </source>
</evidence>
<dbReference type="AlphaFoldDB" id="A0A923HPT0"/>